<evidence type="ECO:0000313" key="2">
    <source>
        <dbReference type="EMBL" id="KKK81291.1"/>
    </source>
</evidence>
<name>A0A0F9BA16_9ZZZZ</name>
<sequence>MMELGQRVTAPGRLFKQRDGPKRGWHKQSWKQKPVEGIYIGRRTYACGVVTWEADYGMVFHPQSYLSVGLIVTDTRHNPIPVLFDELQSVND</sequence>
<reference evidence="2" key="1">
    <citation type="journal article" date="2015" name="Nature">
        <title>Complex archaea that bridge the gap between prokaryotes and eukaryotes.</title>
        <authorList>
            <person name="Spang A."/>
            <person name="Saw J.H."/>
            <person name="Jorgensen S.L."/>
            <person name="Zaremba-Niedzwiedzka K."/>
            <person name="Martijn J."/>
            <person name="Lind A.E."/>
            <person name="van Eijk R."/>
            <person name="Schleper C."/>
            <person name="Guy L."/>
            <person name="Ettema T.J."/>
        </authorList>
    </citation>
    <scope>NUCLEOTIDE SEQUENCE</scope>
</reference>
<feature type="region of interest" description="Disordered" evidence="1">
    <location>
        <begin position="1"/>
        <end position="27"/>
    </location>
</feature>
<dbReference type="AlphaFoldDB" id="A0A0F9BA16"/>
<gene>
    <name evidence="2" type="ORF">LCGC14_2814930</name>
</gene>
<dbReference type="EMBL" id="LAZR01053187">
    <property type="protein sequence ID" value="KKK81291.1"/>
    <property type="molecule type" value="Genomic_DNA"/>
</dbReference>
<proteinExistence type="predicted"/>
<comment type="caution">
    <text evidence="2">The sequence shown here is derived from an EMBL/GenBank/DDBJ whole genome shotgun (WGS) entry which is preliminary data.</text>
</comment>
<protein>
    <submittedName>
        <fullName evidence="2">Uncharacterized protein</fullName>
    </submittedName>
</protein>
<evidence type="ECO:0000256" key="1">
    <source>
        <dbReference type="SAM" id="MobiDB-lite"/>
    </source>
</evidence>
<organism evidence="2">
    <name type="scientific">marine sediment metagenome</name>
    <dbReference type="NCBI Taxonomy" id="412755"/>
    <lineage>
        <taxon>unclassified sequences</taxon>
        <taxon>metagenomes</taxon>
        <taxon>ecological metagenomes</taxon>
    </lineage>
</organism>
<accession>A0A0F9BA16</accession>